<organism evidence="1 2">
    <name type="scientific">Russula earlei</name>
    <dbReference type="NCBI Taxonomy" id="71964"/>
    <lineage>
        <taxon>Eukaryota</taxon>
        <taxon>Fungi</taxon>
        <taxon>Dikarya</taxon>
        <taxon>Basidiomycota</taxon>
        <taxon>Agaricomycotina</taxon>
        <taxon>Agaricomycetes</taxon>
        <taxon>Russulales</taxon>
        <taxon>Russulaceae</taxon>
        <taxon>Russula</taxon>
    </lineage>
</organism>
<feature type="non-terminal residue" evidence="1">
    <location>
        <position position="1"/>
    </location>
</feature>
<keyword evidence="2" id="KW-1185">Reference proteome</keyword>
<dbReference type="EMBL" id="JAGFNK010000005">
    <property type="protein sequence ID" value="KAI9512873.1"/>
    <property type="molecule type" value="Genomic_DNA"/>
</dbReference>
<sequence length="843" mass="94474">AIFNRTPSIAEDTVHYAFYPQEPLSDRTSVTCLALAVQNFVESLLTDFLWHRDAFLINVVQGTERSGWFMEGRMRVGDSIDDEWCIVWLLHEVSEKWDLAISIRDSDGEFLLIEAADFLPSWVTPSVVENRVWIYKSHLHLIPLSHVSSPSSRRNRVGIPGIDDTDIITVDDFLSIPDALKLVRDQLSDTQAPASVEQVVWQKISKYPNSLSHHVHKAKAYLPVDVAKALSVHSALVQKATEAFYTRDAVQLRAAHKMSRFPPQPCILQSVQLTRTAYAQLVSQRFYPPKVFGRWQENEGTSQWRWRDLGMKIASSCGFEMLYQESGPREHRSNTSLADLNAASQARKDALQRDQDYANYIKSLQGVGYFRGEAEGSQLWNELEHKASEVFLQGRRDDDASRPSFASQVNAAIARAEDPQSSEHSEDPDDWLNVTAEDFDSVLQEKVRHNETTSASHGMYVGHPSHSENEEDSMASAQTAKLRALATKVDAFVTGKGDVEGAMFEDEQFSEEDEGDFSNSEDDSDDNEVSSSSSTARRDALEKLVPGIEASEYGRMPASFYDRSQRVAQKPTNDDVTMAESAETTRETSIPSALSRPVRAPILARDHYEGVDSDDDTEEDGPVDEEDEEEQPQLVGDIEVDMAEEEEEFLEFSRQTLGISDEQWRQILQERRERGAFVPTYVKEESHPRTEDAIRKSETSNTDESRSRNPAGLPRMPNPNLDSFEAVMRAMDEELVRLRPQKESTSSLNTSLGDNGKGKARAQGIEEGVDIATAMDAELNAALEHEDEDEVDLDAEGNIDYNLIKNFLESFKSQAGLSGPVSNLAGRLQPGWGLPRDDDPNPT</sequence>
<protein>
    <submittedName>
        <fullName evidence="1">SGT1-domain-containing protein</fullName>
    </submittedName>
</protein>
<name>A0ACC0UMT8_9AGAM</name>
<reference evidence="1" key="1">
    <citation type="submission" date="2021-03" db="EMBL/GenBank/DDBJ databases">
        <title>Evolutionary priming and transition to the ectomycorrhizal habit in an iconic lineage of mushroom-forming fungi: is preadaptation a requirement?</title>
        <authorList>
            <consortium name="DOE Joint Genome Institute"/>
            <person name="Looney B.P."/>
            <person name="Miyauchi S."/>
            <person name="Morin E."/>
            <person name="Drula E."/>
            <person name="Courty P.E."/>
            <person name="Chicoki N."/>
            <person name="Fauchery L."/>
            <person name="Kohler A."/>
            <person name="Kuo A."/>
            <person name="LaButti K."/>
            <person name="Pangilinan J."/>
            <person name="Lipzen A."/>
            <person name="Riley R."/>
            <person name="Andreopoulos W."/>
            <person name="He G."/>
            <person name="Johnson J."/>
            <person name="Barry K.W."/>
            <person name="Grigoriev I.V."/>
            <person name="Nagy L."/>
            <person name="Hibbett D."/>
            <person name="Henrissat B."/>
            <person name="Matheny P.B."/>
            <person name="Labbe J."/>
            <person name="Martin A.F."/>
        </authorList>
    </citation>
    <scope>NUCLEOTIDE SEQUENCE</scope>
    <source>
        <strain evidence="1">BPL698</strain>
    </source>
</reference>
<accession>A0ACC0UMT8</accession>
<proteinExistence type="predicted"/>
<evidence type="ECO:0000313" key="2">
    <source>
        <dbReference type="Proteomes" id="UP001207468"/>
    </source>
</evidence>
<comment type="caution">
    <text evidence="1">The sequence shown here is derived from an EMBL/GenBank/DDBJ whole genome shotgun (WGS) entry which is preliminary data.</text>
</comment>
<evidence type="ECO:0000313" key="1">
    <source>
        <dbReference type="EMBL" id="KAI9512873.1"/>
    </source>
</evidence>
<gene>
    <name evidence="1" type="ORF">F5148DRAFT_1340191</name>
</gene>
<dbReference type="Proteomes" id="UP001207468">
    <property type="component" value="Unassembled WGS sequence"/>
</dbReference>